<evidence type="ECO:0000313" key="2">
    <source>
        <dbReference type="EMBL" id="KAJ1204317.1"/>
    </source>
</evidence>
<proteinExistence type="predicted"/>
<name>A0AAV7VVN5_PLEWA</name>
<feature type="compositionally biased region" description="Low complexity" evidence="1">
    <location>
        <begin position="41"/>
        <end position="56"/>
    </location>
</feature>
<feature type="compositionally biased region" description="Basic and acidic residues" evidence="1">
    <location>
        <begin position="21"/>
        <end position="40"/>
    </location>
</feature>
<dbReference type="EMBL" id="JANPWB010000003">
    <property type="protein sequence ID" value="KAJ1204317.1"/>
    <property type="molecule type" value="Genomic_DNA"/>
</dbReference>
<dbReference type="AlphaFoldDB" id="A0AAV7VVN5"/>
<feature type="compositionally biased region" description="Gly residues" evidence="1">
    <location>
        <begin position="118"/>
        <end position="127"/>
    </location>
</feature>
<feature type="compositionally biased region" description="Basic residues" evidence="1">
    <location>
        <begin position="89"/>
        <end position="98"/>
    </location>
</feature>
<evidence type="ECO:0000256" key="1">
    <source>
        <dbReference type="SAM" id="MobiDB-lite"/>
    </source>
</evidence>
<protein>
    <submittedName>
        <fullName evidence="2">Uncharacterized protein</fullName>
    </submittedName>
</protein>
<evidence type="ECO:0000313" key="3">
    <source>
        <dbReference type="Proteomes" id="UP001066276"/>
    </source>
</evidence>
<feature type="compositionally biased region" description="Gly residues" evidence="1">
    <location>
        <begin position="69"/>
        <end position="79"/>
    </location>
</feature>
<gene>
    <name evidence="2" type="ORF">NDU88_008095</name>
</gene>
<keyword evidence="3" id="KW-1185">Reference proteome</keyword>
<accession>A0AAV7VVN5</accession>
<reference evidence="2" key="1">
    <citation type="journal article" date="2022" name="bioRxiv">
        <title>Sequencing and chromosome-scale assembly of the giantPleurodeles waltlgenome.</title>
        <authorList>
            <person name="Brown T."/>
            <person name="Elewa A."/>
            <person name="Iarovenko S."/>
            <person name="Subramanian E."/>
            <person name="Araus A.J."/>
            <person name="Petzold A."/>
            <person name="Susuki M."/>
            <person name="Suzuki K.-i.T."/>
            <person name="Hayashi T."/>
            <person name="Toyoda A."/>
            <person name="Oliveira C."/>
            <person name="Osipova E."/>
            <person name="Leigh N.D."/>
            <person name="Simon A."/>
            <person name="Yun M.H."/>
        </authorList>
    </citation>
    <scope>NUCLEOTIDE SEQUENCE</scope>
    <source>
        <strain evidence="2">20211129_DDA</strain>
        <tissue evidence="2">Liver</tissue>
    </source>
</reference>
<feature type="region of interest" description="Disordered" evidence="1">
    <location>
        <begin position="1"/>
        <end position="127"/>
    </location>
</feature>
<sequence>MLWGEVDGGDRAWVGSCGDPGECRNRPVGEIGSRRPERAAEAAASRGAAIRSGVRADGSERRGTPGELPSGGIGGGPGSPGLVAPSRGATRRRPRRRAASGEHESGPKIEVVPPGWAAGRGGSEARR</sequence>
<dbReference type="Proteomes" id="UP001066276">
    <property type="component" value="Chromosome 2_1"/>
</dbReference>
<comment type="caution">
    <text evidence="2">The sequence shown here is derived from an EMBL/GenBank/DDBJ whole genome shotgun (WGS) entry which is preliminary data.</text>
</comment>
<organism evidence="2 3">
    <name type="scientific">Pleurodeles waltl</name>
    <name type="common">Iberian ribbed newt</name>
    <dbReference type="NCBI Taxonomy" id="8319"/>
    <lineage>
        <taxon>Eukaryota</taxon>
        <taxon>Metazoa</taxon>
        <taxon>Chordata</taxon>
        <taxon>Craniata</taxon>
        <taxon>Vertebrata</taxon>
        <taxon>Euteleostomi</taxon>
        <taxon>Amphibia</taxon>
        <taxon>Batrachia</taxon>
        <taxon>Caudata</taxon>
        <taxon>Salamandroidea</taxon>
        <taxon>Salamandridae</taxon>
        <taxon>Pleurodelinae</taxon>
        <taxon>Pleurodeles</taxon>
    </lineage>
</organism>